<dbReference type="AlphaFoldDB" id="A0A917QSA2"/>
<protein>
    <submittedName>
        <fullName evidence="2">Uncharacterized protein</fullName>
    </submittedName>
</protein>
<proteinExistence type="predicted"/>
<comment type="caution">
    <text evidence="2">The sequence shown here is derived from an EMBL/GenBank/DDBJ whole genome shotgun (WGS) entry which is preliminary data.</text>
</comment>
<name>A0A917QSA2_9ACTN</name>
<accession>A0A917QSA2</accession>
<keyword evidence="3" id="KW-1185">Reference proteome</keyword>
<sequence length="62" mass="6679">MSTGMMTEIGGQTRVLWPVRGESGNSFMAALTLLYERVGTATHRPAHTSPPVGVRHAEEAAR</sequence>
<reference evidence="2" key="2">
    <citation type="submission" date="2020-09" db="EMBL/GenBank/DDBJ databases">
        <authorList>
            <person name="Sun Q."/>
            <person name="Ohkuma M."/>
        </authorList>
    </citation>
    <scope>NUCLEOTIDE SEQUENCE</scope>
    <source>
        <strain evidence="2">JCM 13064</strain>
    </source>
</reference>
<organism evidence="2 3">
    <name type="scientific">Sphaerisporangium melleum</name>
    <dbReference type="NCBI Taxonomy" id="321316"/>
    <lineage>
        <taxon>Bacteria</taxon>
        <taxon>Bacillati</taxon>
        <taxon>Actinomycetota</taxon>
        <taxon>Actinomycetes</taxon>
        <taxon>Streptosporangiales</taxon>
        <taxon>Streptosporangiaceae</taxon>
        <taxon>Sphaerisporangium</taxon>
    </lineage>
</organism>
<dbReference type="Proteomes" id="UP000645217">
    <property type="component" value="Unassembled WGS sequence"/>
</dbReference>
<evidence type="ECO:0000256" key="1">
    <source>
        <dbReference type="SAM" id="MobiDB-lite"/>
    </source>
</evidence>
<reference evidence="2" key="1">
    <citation type="journal article" date="2014" name="Int. J. Syst. Evol. Microbiol.">
        <title>Complete genome sequence of Corynebacterium casei LMG S-19264T (=DSM 44701T), isolated from a smear-ripened cheese.</title>
        <authorList>
            <consortium name="US DOE Joint Genome Institute (JGI-PGF)"/>
            <person name="Walter F."/>
            <person name="Albersmeier A."/>
            <person name="Kalinowski J."/>
            <person name="Ruckert C."/>
        </authorList>
    </citation>
    <scope>NUCLEOTIDE SEQUENCE</scope>
    <source>
        <strain evidence="2">JCM 13064</strain>
    </source>
</reference>
<feature type="region of interest" description="Disordered" evidence="1">
    <location>
        <begin position="42"/>
        <end position="62"/>
    </location>
</feature>
<gene>
    <name evidence="2" type="ORF">GCM10007964_05500</name>
</gene>
<evidence type="ECO:0000313" key="2">
    <source>
        <dbReference type="EMBL" id="GGK65359.1"/>
    </source>
</evidence>
<dbReference type="EMBL" id="BMNT01000002">
    <property type="protein sequence ID" value="GGK65359.1"/>
    <property type="molecule type" value="Genomic_DNA"/>
</dbReference>
<evidence type="ECO:0000313" key="3">
    <source>
        <dbReference type="Proteomes" id="UP000645217"/>
    </source>
</evidence>